<dbReference type="AlphaFoldDB" id="A0A2T6C3Z7"/>
<comment type="caution">
    <text evidence="2">The sequence shown here is derived from an EMBL/GenBank/DDBJ whole genome shotgun (WGS) entry which is preliminary data.</text>
</comment>
<dbReference type="GO" id="GO:0032259">
    <property type="term" value="P:methylation"/>
    <property type="evidence" value="ECO:0007669"/>
    <property type="project" value="UniProtKB-KW"/>
</dbReference>
<evidence type="ECO:0000259" key="1">
    <source>
        <dbReference type="Pfam" id="PF08241"/>
    </source>
</evidence>
<organism evidence="2 3">
    <name type="scientific">Kordia periserrulae</name>
    <dbReference type="NCBI Taxonomy" id="701523"/>
    <lineage>
        <taxon>Bacteria</taxon>
        <taxon>Pseudomonadati</taxon>
        <taxon>Bacteroidota</taxon>
        <taxon>Flavobacteriia</taxon>
        <taxon>Flavobacteriales</taxon>
        <taxon>Flavobacteriaceae</taxon>
        <taxon>Kordia</taxon>
    </lineage>
</organism>
<keyword evidence="3" id="KW-1185">Reference proteome</keyword>
<protein>
    <submittedName>
        <fullName evidence="2">Methyltransferase family protein</fullName>
    </submittedName>
</protein>
<sequence length="271" mass="31736">MLRSIYYKLSPKQRLLLRKVVYAPIDLFRKRHELEPPKGYVYTGPGNYIEIGETFFEYFQQYGNIQPNSRILDIGSGIGRMAIPFTNFLSQEGSYKGFDVVAQGVNWCTEHITSKYPNFTFTHTPLKNDLYNLNTNAEAKDFTFPYNNKSFDFAFLTSVFTHMMPEDVLHYLDEIHRVLDDEKICLATFFVLDEISRKHMQSSKMNFKIQRDNYALMDEKVKEANVAFDKAYLFAQFEAKGFTIKHYFPGTWSGRTENTVSYQDIIILQKK</sequence>
<dbReference type="CDD" id="cd02440">
    <property type="entry name" value="AdoMet_MTases"/>
    <property type="match status" value="1"/>
</dbReference>
<keyword evidence="2" id="KW-0489">Methyltransferase</keyword>
<proteinExistence type="predicted"/>
<evidence type="ECO:0000313" key="2">
    <source>
        <dbReference type="EMBL" id="PTX63032.1"/>
    </source>
</evidence>
<keyword evidence="2" id="KW-0808">Transferase</keyword>
<dbReference type="EMBL" id="QBKT01000002">
    <property type="protein sequence ID" value="PTX63032.1"/>
    <property type="molecule type" value="Genomic_DNA"/>
</dbReference>
<dbReference type="InterPro" id="IPR029063">
    <property type="entry name" value="SAM-dependent_MTases_sf"/>
</dbReference>
<evidence type="ECO:0000313" key="3">
    <source>
        <dbReference type="Proteomes" id="UP000244090"/>
    </source>
</evidence>
<feature type="domain" description="Methyltransferase type 11" evidence="1">
    <location>
        <begin position="72"/>
        <end position="182"/>
    </location>
</feature>
<dbReference type="Proteomes" id="UP000244090">
    <property type="component" value="Unassembled WGS sequence"/>
</dbReference>
<gene>
    <name evidence="2" type="ORF">C8N46_102433</name>
</gene>
<dbReference type="InterPro" id="IPR013216">
    <property type="entry name" value="Methyltransf_11"/>
</dbReference>
<dbReference type="GO" id="GO:0008757">
    <property type="term" value="F:S-adenosylmethionine-dependent methyltransferase activity"/>
    <property type="evidence" value="ECO:0007669"/>
    <property type="project" value="InterPro"/>
</dbReference>
<dbReference type="RefSeq" id="WP_108113997.1">
    <property type="nucleotide sequence ID" value="NZ_QBKT01000002.1"/>
</dbReference>
<dbReference type="OrthoDB" id="9808140at2"/>
<reference evidence="2 3" key="1">
    <citation type="submission" date="2018-04" db="EMBL/GenBank/DDBJ databases">
        <title>Genomic Encyclopedia of Archaeal and Bacterial Type Strains, Phase II (KMG-II): from individual species to whole genera.</title>
        <authorList>
            <person name="Goeker M."/>
        </authorList>
    </citation>
    <scope>NUCLEOTIDE SEQUENCE [LARGE SCALE GENOMIC DNA]</scope>
    <source>
        <strain evidence="2 3">DSM 25731</strain>
    </source>
</reference>
<dbReference type="Pfam" id="PF08241">
    <property type="entry name" value="Methyltransf_11"/>
    <property type="match status" value="1"/>
</dbReference>
<dbReference type="SUPFAM" id="SSF53335">
    <property type="entry name" value="S-adenosyl-L-methionine-dependent methyltransferases"/>
    <property type="match status" value="1"/>
</dbReference>
<dbReference type="Gene3D" id="3.40.50.150">
    <property type="entry name" value="Vaccinia Virus protein VP39"/>
    <property type="match status" value="1"/>
</dbReference>
<name>A0A2T6C3Z7_9FLAO</name>
<accession>A0A2T6C3Z7</accession>